<sequence length="296" mass="34126">MTRLFGRTYNLEITSAEGNKLTCEPPTQVKFLITNTPMNQVATAMIMVYGVSSQFRQLIQKFDKNRQRFGTVRLTAGYEQSSGEIFSGQINSVEVGRDDVSVYLRLNCWSKVWSDATIGKTWGEKTQAIEILRDVARSFGLPIEIVGDFSDLPTFNHGYTLPHTSSRNFLNAMKVAWRYDWLLSETKTTLIRDGATRPTTYELNSNNGMESYPRWYQKDLEVDARLNHIINPGDLLKIRSDFWTINNSDMNNTGLNEMADIPRRTGSFRVLSITHQGDFWNDDWRTTFRCQWRTAQ</sequence>
<name>A0A0G4K1Q8_9GAMM</name>
<evidence type="ECO:0000313" key="2">
    <source>
        <dbReference type="Proteomes" id="UP000044377"/>
    </source>
</evidence>
<proteinExistence type="predicted"/>
<dbReference type="STRING" id="1109412.BN1221_04412c"/>
<dbReference type="Proteomes" id="UP000044377">
    <property type="component" value="Unassembled WGS sequence"/>
</dbReference>
<organism evidence="1 2">
    <name type="scientific">Brenneria goodwinii</name>
    <dbReference type="NCBI Taxonomy" id="1109412"/>
    <lineage>
        <taxon>Bacteria</taxon>
        <taxon>Pseudomonadati</taxon>
        <taxon>Pseudomonadota</taxon>
        <taxon>Gammaproteobacteria</taxon>
        <taxon>Enterobacterales</taxon>
        <taxon>Pectobacteriaceae</taxon>
        <taxon>Brenneria</taxon>
    </lineage>
</organism>
<gene>
    <name evidence="1" type="ORF">BN1221_04412c</name>
</gene>
<evidence type="ECO:0000313" key="1">
    <source>
        <dbReference type="EMBL" id="CPR20606.1"/>
    </source>
</evidence>
<keyword evidence="2" id="KW-1185">Reference proteome</keyword>
<accession>A0A0G4K1Q8</accession>
<dbReference type="AlphaFoldDB" id="A0A0G4K1Q8"/>
<dbReference type="OrthoDB" id="6469832at2"/>
<dbReference type="NCBIfam" id="NF047561">
    <property type="entry name" value="orf58_phage_fam"/>
    <property type="match status" value="1"/>
</dbReference>
<dbReference type="InterPro" id="IPR054496">
    <property type="entry name" value="E217_GP41"/>
</dbReference>
<dbReference type="RefSeq" id="WP_048639101.1">
    <property type="nucleotide sequence ID" value="NZ_CGIG01000001.1"/>
</dbReference>
<protein>
    <submittedName>
        <fullName evidence="1">Phage protein</fullName>
    </submittedName>
</protein>
<reference evidence="2" key="1">
    <citation type="submission" date="2015-01" db="EMBL/GenBank/DDBJ databases">
        <authorList>
            <person name="Paterson Steve"/>
        </authorList>
    </citation>
    <scope>NUCLEOTIDE SEQUENCE [LARGE SCALE GENOMIC DNA]</scope>
    <source>
        <strain evidence="2">OBR1</strain>
    </source>
</reference>
<dbReference type="Pfam" id="PF22759">
    <property type="entry name" value="E217_GP41"/>
    <property type="match status" value="1"/>
</dbReference>
<dbReference type="EMBL" id="CGIG01000001">
    <property type="protein sequence ID" value="CPR20606.1"/>
    <property type="molecule type" value="Genomic_DNA"/>
</dbReference>